<organism evidence="2 4">
    <name type="scientific">Rotaria sordida</name>
    <dbReference type="NCBI Taxonomy" id="392033"/>
    <lineage>
        <taxon>Eukaryota</taxon>
        <taxon>Metazoa</taxon>
        <taxon>Spiralia</taxon>
        <taxon>Gnathifera</taxon>
        <taxon>Rotifera</taxon>
        <taxon>Eurotatoria</taxon>
        <taxon>Bdelloidea</taxon>
        <taxon>Philodinida</taxon>
        <taxon>Philodinidae</taxon>
        <taxon>Rotaria</taxon>
    </lineage>
</organism>
<gene>
    <name evidence="3" type="ORF">JXQ802_LOCUS9900</name>
    <name evidence="2" type="ORF">PYM288_LOCUS4707</name>
</gene>
<proteinExistence type="predicted"/>
<keyword evidence="5" id="KW-1185">Reference proteome</keyword>
<protein>
    <recommendedName>
        <fullName evidence="1">Gcp-like domain-containing protein</fullName>
    </recommendedName>
</protein>
<dbReference type="GO" id="GO:0005829">
    <property type="term" value="C:cytosol"/>
    <property type="evidence" value="ECO:0007669"/>
    <property type="project" value="TreeGrafter"/>
</dbReference>
<reference evidence="2" key="1">
    <citation type="submission" date="2021-02" db="EMBL/GenBank/DDBJ databases">
        <authorList>
            <person name="Nowell W R."/>
        </authorList>
    </citation>
    <scope>NUCLEOTIDE SEQUENCE</scope>
</reference>
<evidence type="ECO:0000313" key="5">
    <source>
        <dbReference type="Proteomes" id="UP000663870"/>
    </source>
</evidence>
<sequence>MKDCSFSFGSMLSQIQRVIGNENISCGSSSIDEQKKDFAACVQTSIVRHRNSFPVGGAASNLYLRQRMNDLCSHYGIELVCPSVEFCTDNDGMIA</sequence>
<dbReference type="Proteomes" id="UP000663854">
    <property type="component" value="Unassembled WGS sequence"/>
</dbReference>
<evidence type="ECO:0000313" key="4">
    <source>
        <dbReference type="Proteomes" id="UP000663854"/>
    </source>
</evidence>
<dbReference type="PANTHER" id="PTHR11735">
    <property type="entry name" value="TRNA N6-ADENOSINE THREONYLCARBAMOYLTRANSFERASE"/>
    <property type="match status" value="1"/>
</dbReference>
<feature type="domain" description="Gcp-like" evidence="1">
    <location>
        <begin position="4"/>
        <end position="95"/>
    </location>
</feature>
<dbReference type="Proteomes" id="UP000663870">
    <property type="component" value="Unassembled WGS sequence"/>
</dbReference>
<dbReference type="Gene3D" id="3.30.420.40">
    <property type="match status" value="1"/>
</dbReference>
<evidence type="ECO:0000313" key="3">
    <source>
        <dbReference type="EMBL" id="CAF0916473.1"/>
    </source>
</evidence>
<evidence type="ECO:0000313" key="2">
    <source>
        <dbReference type="EMBL" id="CAF0802986.1"/>
    </source>
</evidence>
<dbReference type="PANTHER" id="PTHR11735:SF11">
    <property type="entry name" value="TRNA THREONYLCARBAMOYLADENOSINE BIOSYNTHESIS PROTEIN TSAB"/>
    <property type="match status" value="1"/>
</dbReference>
<accession>A0A813T3P0</accession>
<evidence type="ECO:0000259" key="1">
    <source>
        <dbReference type="Pfam" id="PF00814"/>
    </source>
</evidence>
<dbReference type="EMBL" id="CAJNOH010000044">
    <property type="protein sequence ID" value="CAF0802986.1"/>
    <property type="molecule type" value="Genomic_DNA"/>
</dbReference>
<dbReference type="AlphaFoldDB" id="A0A813T3P0"/>
<dbReference type="Pfam" id="PF00814">
    <property type="entry name" value="TsaD"/>
    <property type="match status" value="1"/>
</dbReference>
<dbReference type="InterPro" id="IPR000905">
    <property type="entry name" value="Gcp-like_dom"/>
</dbReference>
<dbReference type="EMBL" id="CAJNOL010000184">
    <property type="protein sequence ID" value="CAF0916473.1"/>
    <property type="molecule type" value="Genomic_DNA"/>
</dbReference>
<name>A0A813T3P0_9BILA</name>
<comment type="caution">
    <text evidence="2">The sequence shown here is derived from an EMBL/GenBank/DDBJ whole genome shotgun (WGS) entry which is preliminary data.</text>
</comment>